<dbReference type="SUPFAM" id="SSF49899">
    <property type="entry name" value="Concanavalin A-like lectins/glucanases"/>
    <property type="match status" value="1"/>
</dbReference>
<dbReference type="RefSeq" id="XP_006020379.2">
    <property type="nucleotide sequence ID" value="XM_006020317.3"/>
</dbReference>
<evidence type="ECO:0000256" key="4">
    <source>
        <dbReference type="PROSITE-ProRule" id="PRU00024"/>
    </source>
</evidence>
<feature type="domain" description="RING-type" evidence="6">
    <location>
        <begin position="16"/>
        <end position="57"/>
    </location>
</feature>
<keyword evidence="9" id="KW-1185">Reference proteome</keyword>
<dbReference type="SMART" id="SM00184">
    <property type="entry name" value="RING"/>
    <property type="match status" value="1"/>
</dbReference>
<proteinExistence type="predicted"/>
<dbReference type="SMART" id="SM00449">
    <property type="entry name" value="SPRY"/>
    <property type="match status" value="1"/>
</dbReference>
<dbReference type="InterPro" id="IPR050143">
    <property type="entry name" value="TRIM/RBCC"/>
</dbReference>
<dbReference type="SMART" id="SM00336">
    <property type="entry name" value="BBOX"/>
    <property type="match status" value="1"/>
</dbReference>
<organism evidence="9 10">
    <name type="scientific">Alligator sinensis</name>
    <name type="common">Chinese alligator</name>
    <dbReference type="NCBI Taxonomy" id="38654"/>
    <lineage>
        <taxon>Eukaryota</taxon>
        <taxon>Metazoa</taxon>
        <taxon>Chordata</taxon>
        <taxon>Craniata</taxon>
        <taxon>Vertebrata</taxon>
        <taxon>Euteleostomi</taxon>
        <taxon>Archelosauria</taxon>
        <taxon>Archosauria</taxon>
        <taxon>Crocodylia</taxon>
        <taxon>Alligatoridae</taxon>
        <taxon>Alligatorinae</taxon>
        <taxon>Alligator</taxon>
    </lineage>
</organism>
<name>A0A1U7RWN5_ALLSI</name>
<dbReference type="InterPro" id="IPR001841">
    <property type="entry name" value="Znf_RING"/>
</dbReference>
<dbReference type="FunFam" id="2.60.120.920:FF:000004">
    <property type="entry name" value="Butyrophilin subfamily 1 member A1"/>
    <property type="match status" value="1"/>
</dbReference>
<dbReference type="PROSITE" id="PS50089">
    <property type="entry name" value="ZF_RING_2"/>
    <property type="match status" value="1"/>
</dbReference>
<keyword evidence="3" id="KW-0862">Zinc</keyword>
<protein>
    <submittedName>
        <fullName evidence="10">E3 ubiquitin-protein ligase TRIM39-like</fullName>
    </submittedName>
</protein>
<keyword evidence="2 4" id="KW-0863">Zinc-finger</keyword>
<accession>A0A1U7RWN5</accession>
<dbReference type="InterPro" id="IPR013320">
    <property type="entry name" value="ConA-like_dom_sf"/>
</dbReference>
<dbReference type="GO" id="GO:0008270">
    <property type="term" value="F:zinc ion binding"/>
    <property type="evidence" value="ECO:0007669"/>
    <property type="project" value="UniProtKB-KW"/>
</dbReference>
<dbReference type="SUPFAM" id="SSF57850">
    <property type="entry name" value="RING/U-box"/>
    <property type="match status" value="1"/>
</dbReference>
<keyword evidence="5" id="KW-0175">Coiled coil</keyword>
<dbReference type="PROSITE" id="PS00518">
    <property type="entry name" value="ZF_RING_1"/>
    <property type="match status" value="1"/>
</dbReference>
<dbReference type="InterPro" id="IPR000315">
    <property type="entry name" value="Znf_B-box"/>
</dbReference>
<evidence type="ECO:0000256" key="5">
    <source>
        <dbReference type="SAM" id="Coils"/>
    </source>
</evidence>
<dbReference type="Pfam" id="PF00622">
    <property type="entry name" value="SPRY"/>
    <property type="match status" value="1"/>
</dbReference>
<evidence type="ECO:0000259" key="7">
    <source>
        <dbReference type="PROSITE" id="PS50119"/>
    </source>
</evidence>
<evidence type="ECO:0000259" key="6">
    <source>
        <dbReference type="PROSITE" id="PS50089"/>
    </source>
</evidence>
<dbReference type="CDD" id="cd19762">
    <property type="entry name" value="Bbox2_TRIM7-like"/>
    <property type="match status" value="1"/>
</dbReference>
<dbReference type="AlphaFoldDB" id="A0A1U7RWN5"/>
<dbReference type="InterPro" id="IPR035033">
    <property type="entry name" value="PRY/SPRY_TRIM39"/>
</dbReference>
<evidence type="ECO:0000313" key="9">
    <source>
        <dbReference type="Proteomes" id="UP000189705"/>
    </source>
</evidence>
<feature type="domain" description="B box-type" evidence="7">
    <location>
        <begin position="90"/>
        <end position="131"/>
    </location>
</feature>
<dbReference type="InterPro" id="IPR006574">
    <property type="entry name" value="PRY"/>
</dbReference>
<dbReference type="Gene3D" id="3.30.160.60">
    <property type="entry name" value="Classic Zinc Finger"/>
    <property type="match status" value="1"/>
</dbReference>
<dbReference type="PRINTS" id="PR01407">
    <property type="entry name" value="BUTYPHLNCDUF"/>
</dbReference>
<dbReference type="PROSITE" id="PS50188">
    <property type="entry name" value="B302_SPRY"/>
    <property type="match status" value="1"/>
</dbReference>
<gene>
    <name evidence="10" type="primary">LOC102368113</name>
</gene>
<dbReference type="InterPro" id="IPR001870">
    <property type="entry name" value="B30.2/SPRY"/>
</dbReference>
<dbReference type="KEGG" id="asn:102368113"/>
<dbReference type="InterPro" id="IPR043136">
    <property type="entry name" value="B30.2/SPRY_sf"/>
</dbReference>
<evidence type="ECO:0000259" key="8">
    <source>
        <dbReference type="PROSITE" id="PS50188"/>
    </source>
</evidence>
<evidence type="ECO:0000313" key="10">
    <source>
        <dbReference type="RefSeq" id="XP_006020379.2"/>
    </source>
</evidence>
<evidence type="ECO:0000256" key="3">
    <source>
        <dbReference type="ARBA" id="ARBA00022833"/>
    </source>
</evidence>
<dbReference type="PROSITE" id="PS50119">
    <property type="entry name" value="ZF_BBOX"/>
    <property type="match status" value="1"/>
</dbReference>
<dbReference type="CDD" id="cd16594">
    <property type="entry name" value="RING-HC_TRIM7-like_C-IV"/>
    <property type="match status" value="1"/>
</dbReference>
<dbReference type="InterPro" id="IPR017907">
    <property type="entry name" value="Znf_RING_CS"/>
</dbReference>
<keyword evidence="1" id="KW-0479">Metal-binding</keyword>
<dbReference type="SMART" id="SM00589">
    <property type="entry name" value="PRY"/>
    <property type="match status" value="1"/>
</dbReference>
<dbReference type="Pfam" id="PF00643">
    <property type="entry name" value="zf-B_box"/>
    <property type="match status" value="1"/>
</dbReference>
<evidence type="ECO:0000256" key="1">
    <source>
        <dbReference type="ARBA" id="ARBA00022723"/>
    </source>
</evidence>
<dbReference type="InParanoid" id="A0A1U7RWN5"/>
<dbReference type="Proteomes" id="UP000189705">
    <property type="component" value="Unplaced"/>
</dbReference>
<dbReference type="Gene3D" id="2.60.120.920">
    <property type="match status" value="1"/>
</dbReference>
<dbReference type="CDD" id="cd13745">
    <property type="entry name" value="SPRY_PRY_TRIM39"/>
    <property type="match status" value="1"/>
</dbReference>
<reference evidence="10" key="1">
    <citation type="submission" date="2025-08" db="UniProtKB">
        <authorList>
            <consortium name="RefSeq"/>
        </authorList>
    </citation>
    <scope>IDENTIFICATION</scope>
</reference>
<sequence length="523" mass="59590">MAAWDFAGSFQEEATCLVCLDYFTDPVTIDCGHNFCRTCISECWGGSEPNFCCPQCRETHQQQNLRPNRQLGNMVELVKRLRLQVGKERKGQHVCEKHQESLKLFCKEDEAPICVVCDRSREHRAHTVVPLEEAAQDYKEQILSRLEHLREKREKLQGLKFAWEQESERFLRQTELERQWVMFECEGLRQLLAEHESLLLARLRELDEEIVMRREENVARLCEETARLRALIAELEGKCQQPAHELLQGVRSAVNRGEEVTSLHPAPEFLELEKRIWDFPSENKLQEALTGFLGYRRARAHAMDVTLDPDTAHPYLILSEDRKSVREGGTRQDVPDNPERFDTYVNVLGSERFMGGRHYWEVEVGDKRRWGLGVCRESVHRKGDIICKPGNGYWTLWLRDRGYKASASCRIPLSVRVRPMRVGVFLDYEAGKVSFYNVTDKSHLFTFNDTFSGTLCPYFSPCLNDGGTNAGPLTICPVSPSADPDTHSMGHPFPALAQLSAPFLPAGVGQGPAEEQGKAGALP</sequence>
<feature type="domain" description="B30.2/SPRY" evidence="8">
    <location>
        <begin position="285"/>
        <end position="475"/>
    </location>
</feature>
<dbReference type="Gene3D" id="3.30.40.10">
    <property type="entry name" value="Zinc/RING finger domain, C3HC4 (zinc finger)"/>
    <property type="match status" value="1"/>
</dbReference>
<evidence type="ECO:0000256" key="2">
    <source>
        <dbReference type="ARBA" id="ARBA00022771"/>
    </source>
</evidence>
<dbReference type="Pfam" id="PF15227">
    <property type="entry name" value="zf-C3HC4_4"/>
    <property type="match status" value="1"/>
</dbReference>
<dbReference type="InterPro" id="IPR013083">
    <property type="entry name" value="Znf_RING/FYVE/PHD"/>
</dbReference>
<dbReference type="InterPro" id="IPR003879">
    <property type="entry name" value="Butyrophylin_SPRY"/>
</dbReference>
<dbReference type="eggNOG" id="KOG2177">
    <property type="taxonomic scope" value="Eukaryota"/>
</dbReference>
<dbReference type="InterPro" id="IPR003877">
    <property type="entry name" value="SPRY_dom"/>
</dbReference>
<dbReference type="SUPFAM" id="SSF57845">
    <property type="entry name" value="B-box zinc-binding domain"/>
    <property type="match status" value="1"/>
</dbReference>
<dbReference type="PANTHER" id="PTHR24103">
    <property type="entry name" value="E3 UBIQUITIN-PROTEIN LIGASE TRIM"/>
    <property type="match status" value="1"/>
</dbReference>
<dbReference type="GeneID" id="102368113"/>
<feature type="coiled-coil region" evidence="5">
    <location>
        <begin position="139"/>
        <end position="166"/>
    </location>
</feature>
<dbReference type="Pfam" id="PF13765">
    <property type="entry name" value="PRY"/>
    <property type="match status" value="1"/>
</dbReference>